<evidence type="ECO:0000313" key="3">
    <source>
        <dbReference type="Proteomes" id="UP000076482"/>
    </source>
</evidence>
<protein>
    <submittedName>
        <fullName evidence="2">Uncharacterized protein</fullName>
    </submittedName>
</protein>
<dbReference type="PATRIC" id="fig|1396.535.peg.3976"/>
<dbReference type="RefSeq" id="WP_063261645.1">
    <property type="nucleotide sequence ID" value="NZ_LJKE01000056.1"/>
</dbReference>
<sequence>MKNVLGNVKKFLFEEEGEQYPKEYPEMRVAETSIQTNGEEAEGVSSSKITTTAYGPRNNNPNCRYFKVNDMKEMEYACELVYNGYRVAMSVTETKDEQVKRDIINYLKGFCQGRNIRLEEFEVNSFFMVDPEYYLRNEK</sequence>
<gene>
    <name evidence="2" type="ORF">B4088_3330</name>
</gene>
<dbReference type="EMBL" id="LJKE01000056">
    <property type="protein sequence ID" value="KZD63345.1"/>
    <property type="molecule type" value="Genomic_DNA"/>
</dbReference>
<evidence type="ECO:0000256" key="1">
    <source>
        <dbReference type="SAM" id="MobiDB-lite"/>
    </source>
</evidence>
<feature type="region of interest" description="Disordered" evidence="1">
    <location>
        <begin position="35"/>
        <end position="55"/>
    </location>
</feature>
<evidence type="ECO:0000313" key="2">
    <source>
        <dbReference type="EMBL" id="KZD63345.1"/>
    </source>
</evidence>
<organism evidence="2 3">
    <name type="scientific">Bacillus cereus</name>
    <dbReference type="NCBI Taxonomy" id="1396"/>
    <lineage>
        <taxon>Bacteria</taxon>
        <taxon>Bacillati</taxon>
        <taxon>Bacillota</taxon>
        <taxon>Bacilli</taxon>
        <taxon>Bacillales</taxon>
        <taxon>Bacillaceae</taxon>
        <taxon>Bacillus</taxon>
        <taxon>Bacillus cereus group</taxon>
    </lineage>
</organism>
<dbReference type="AlphaFoldDB" id="A0A164NCC9"/>
<dbReference type="Proteomes" id="UP000076482">
    <property type="component" value="Unassembled WGS sequence"/>
</dbReference>
<reference evidence="2 3" key="1">
    <citation type="submission" date="2015-09" db="EMBL/GenBank/DDBJ databases">
        <title>Bacillus cereus food isolates.</title>
        <authorList>
            <person name="Boekhorst J."/>
        </authorList>
    </citation>
    <scope>NUCLEOTIDE SEQUENCE [LARGE SCALE GENOMIC DNA]</scope>
    <source>
        <strain evidence="2 3">B4088</strain>
    </source>
</reference>
<name>A0A164NCC9_BACCE</name>
<accession>A0A164NCC9</accession>
<proteinExistence type="predicted"/>
<comment type="caution">
    <text evidence="2">The sequence shown here is derived from an EMBL/GenBank/DDBJ whole genome shotgun (WGS) entry which is preliminary data.</text>
</comment>